<reference evidence="4" key="1">
    <citation type="submission" date="2021-02" db="EMBL/GenBank/DDBJ databases">
        <authorList>
            <person name="Nowell W R."/>
        </authorList>
    </citation>
    <scope>NUCLEOTIDE SEQUENCE</scope>
</reference>
<dbReference type="Proteomes" id="UP000663845">
    <property type="component" value="Unassembled WGS sequence"/>
</dbReference>
<comment type="caution">
    <text evidence="4">The sequence shown here is derived from an EMBL/GenBank/DDBJ whole genome shotgun (WGS) entry which is preliminary data.</text>
</comment>
<dbReference type="InterPro" id="IPR025799">
    <property type="entry name" value="Arg_MeTrfase"/>
</dbReference>
<dbReference type="AlphaFoldDB" id="A0A815EVP1"/>
<dbReference type="InterPro" id="IPR029063">
    <property type="entry name" value="SAM-dependent_MTases_sf"/>
</dbReference>
<dbReference type="GO" id="GO:0005829">
    <property type="term" value="C:cytosol"/>
    <property type="evidence" value="ECO:0007669"/>
    <property type="project" value="TreeGrafter"/>
</dbReference>
<dbReference type="InterPro" id="IPR035075">
    <property type="entry name" value="PRMT5"/>
</dbReference>
<dbReference type="GO" id="GO:0006355">
    <property type="term" value="P:regulation of DNA-templated transcription"/>
    <property type="evidence" value="ECO:0007669"/>
    <property type="project" value="TreeGrafter"/>
</dbReference>
<sequence length="302" mass="34487">MSTQSTPSLGIEFTTIRSVKDALTLASAQKYDFLVIPIIRKQYGTDLLTNYGSKQLAWPAIASRLKGVGESADMSTALVALIRHVVDVDSSNVHIRNKATKLLQEELAAAQYFSVARVIIRIRNGNITNLTRIAASTLNTLYFAYWFVFPTRAQSNSDVDDDDDAELQPWLWWNKIYKLLDYHGKVYPVLELSADVPSEQAQKRWLGEPVRAVILPTKIFTTNAKGINPRDSTLFEPYLQYLKHVTRQTEPTNRVLESFTHGYEDRLQVPLQPLADNLESRTYEIFEKDPIKYIQYEKVDII</sequence>
<proteinExistence type="predicted"/>
<keyword evidence="1" id="KW-0949">S-adenosyl-L-methionine</keyword>
<name>A0A815EVP1_9BILA</name>
<dbReference type="EMBL" id="CAJNOG010000614">
    <property type="protein sequence ID" value="CAF1315393.1"/>
    <property type="molecule type" value="Genomic_DNA"/>
</dbReference>
<evidence type="ECO:0000259" key="2">
    <source>
        <dbReference type="Pfam" id="PF05185"/>
    </source>
</evidence>
<evidence type="ECO:0000313" key="5">
    <source>
        <dbReference type="Proteomes" id="UP000663845"/>
    </source>
</evidence>
<protein>
    <submittedName>
        <fullName evidence="4">Uncharacterized protein</fullName>
    </submittedName>
</protein>
<dbReference type="InterPro" id="IPR035247">
    <property type="entry name" value="PRMT5_TIM"/>
</dbReference>
<feature type="domain" description="PRMT5 arginine-N-methyltransferase" evidence="2">
    <location>
        <begin position="257"/>
        <end position="298"/>
    </location>
</feature>
<dbReference type="Gene3D" id="3.40.50.150">
    <property type="entry name" value="Vaccinia Virus protein VP39"/>
    <property type="match status" value="1"/>
</dbReference>
<evidence type="ECO:0000259" key="3">
    <source>
        <dbReference type="Pfam" id="PF17285"/>
    </source>
</evidence>
<dbReference type="GO" id="GO:0016274">
    <property type="term" value="F:protein-arginine N-methyltransferase activity"/>
    <property type="evidence" value="ECO:0007669"/>
    <property type="project" value="InterPro"/>
</dbReference>
<feature type="domain" description="PRMT5 TIM barrel" evidence="3">
    <location>
        <begin position="30"/>
        <end position="226"/>
    </location>
</feature>
<gene>
    <name evidence="4" type="ORF">JYZ213_LOCUS33095</name>
</gene>
<organism evidence="4 5">
    <name type="scientific">Adineta steineri</name>
    <dbReference type="NCBI Taxonomy" id="433720"/>
    <lineage>
        <taxon>Eukaryota</taxon>
        <taxon>Metazoa</taxon>
        <taxon>Spiralia</taxon>
        <taxon>Gnathifera</taxon>
        <taxon>Rotifera</taxon>
        <taxon>Eurotatoria</taxon>
        <taxon>Bdelloidea</taxon>
        <taxon>Adinetida</taxon>
        <taxon>Adinetidae</taxon>
        <taxon>Adineta</taxon>
    </lineage>
</organism>
<dbReference type="Gene3D" id="3.20.20.150">
    <property type="entry name" value="Divalent-metal-dependent TIM barrel enzymes"/>
    <property type="match status" value="1"/>
</dbReference>
<dbReference type="GO" id="GO:0005634">
    <property type="term" value="C:nucleus"/>
    <property type="evidence" value="ECO:0007669"/>
    <property type="project" value="TreeGrafter"/>
</dbReference>
<dbReference type="Pfam" id="PF17285">
    <property type="entry name" value="PRMT5_TIM"/>
    <property type="match status" value="1"/>
</dbReference>
<dbReference type="PANTHER" id="PTHR10738">
    <property type="entry name" value="PROTEIN ARGININE N-METHYLTRANSFERASE 5"/>
    <property type="match status" value="1"/>
</dbReference>
<dbReference type="Pfam" id="PF05185">
    <property type="entry name" value="PRMT5"/>
    <property type="match status" value="1"/>
</dbReference>
<evidence type="ECO:0000256" key="1">
    <source>
        <dbReference type="ARBA" id="ARBA00022691"/>
    </source>
</evidence>
<accession>A0A815EVP1</accession>
<dbReference type="PANTHER" id="PTHR10738:SF0">
    <property type="entry name" value="PROTEIN ARGININE N-METHYLTRANSFERASE 5"/>
    <property type="match status" value="1"/>
</dbReference>
<evidence type="ECO:0000313" key="4">
    <source>
        <dbReference type="EMBL" id="CAF1315393.1"/>
    </source>
</evidence>